<dbReference type="InterPro" id="IPR035994">
    <property type="entry name" value="Nucleoside_phosphorylase_sf"/>
</dbReference>
<dbReference type="GO" id="GO:0009116">
    <property type="term" value="P:nucleoside metabolic process"/>
    <property type="evidence" value="ECO:0007669"/>
    <property type="project" value="InterPro"/>
</dbReference>
<dbReference type="Gene3D" id="3.40.50.1580">
    <property type="entry name" value="Nucleoside phosphorylase domain"/>
    <property type="match status" value="1"/>
</dbReference>
<evidence type="ECO:0008006" key="2">
    <source>
        <dbReference type="Google" id="ProtNLM"/>
    </source>
</evidence>
<name>A0A382W2R8_9ZZZZ</name>
<dbReference type="GO" id="GO:0003824">
    <property type="term" value="F:catalytic activity"/>
    <property type="evidence" value="ECO:0007669"/>
    <property type="project" value="InterPro"/>
</dbReference>
<organism evidence="1">
    <name type="scientific">marine metagenome</name>
    <dbReference type="NCBI Taxonomy" id="408172"/>
    <lineage>
        <taxon>unclassified sequences</taxon>
        <taxon>metagenomes</taxon>
        <taxon>ecological metagenomes</taxon>
    </lineage>
</organism>
<proteinExistence type="predicted"/>
<gene>
    <name evidence="1" type="ORF">METZ01_LOCUS405275</name>
</gene>
<protein>
    <recommendedName>
        <fullName evidence="2">Nucleoside phosphorylase domain-containing protein</fullName>
    </recommendedName>
</protein>
<evidence type="ECO:0000313" key="1">
    <source>
        <dbReference type="EMBL" id="SVD52421.1"/>
    </source>
</evidence>
<accession>A0A382W2R8</accession>
<reference evidence="1" key="1">
    <citation type="submission" date="2018-05" db="EMBL/GenBank/DDBJ databases">
        <authorList>
            <person name="Lanie J.A."/>
            <person name="Ng W.-L."/>
            <person name="Kazmierczak K.M."/>
            <person name="Andrzejewski T.M."/>
            <person name="Davidsen T.M."/>
            <person name="Wayne K.J."/>
            <person name="Tettelin H."/>
            <person name="Glass J.I."/>
            <person name="Rusch D."/>
            <person name="Podicherti R."/>
            <person name="Tsui H.-C.T."/>
            <person name="Winkler M.E."/>
        </authorList>
    </citation>
    <scope>NUCLEOTIDE SEQUENCE</scope>
</reference>
<dbReference type="EMBL" id="UINC01156163">
    <property type="protein sequence ID" value="SVD52421.1"/>
    <property type="molecule type" value="Genomic_DNA"/>
</dbReference>
<dbReference type="SUPFAM" id="SSF53167">
    <property type="entry name" value="Purine and uridine phosphorylases"/>
    <property type="match status" value="1"/>
</dbReference>
<feature type="non-terminal residue" evidence="1">
    <location>
        <position position="1"/>
    </location>
</feature>
<dbReference type="AlphaFoldDB" id="A0A382W2R8"/>
<sequence>SLPVVAISVITNLAAGMNKTKLSHQETLENAGLAEAKVINLIKNFIQHVKFNDTSRNN</sequence>